<evidence type="ECO:0000313" key="1">
    <source>
        <dbReference type="EMBL" id="KZL35576.1"/>
    </source>
</evidence>
<evidence type="ECO:0000313" key="2">
    <source>
        <dbReference type="Proteomes" id="UP000076480"/>
    </source>
</evidence>
<sequence>MKTYQVKIALITSTVIGVGLLFAPQTVEASYYNVGQIHNYTPKRYRGTWYAYVDGQYTKTYINKYSVTQTFKGHHTTMFKSSWSGYRKLAVARIRGTKAYTFNALARYGYQTDRGWRLTYRTIAGKKYRVLRDYGAMRSYADLFKKPIHHAYVKE</sequence>
<accession>A0A166FLR1</accession>
<protein>
    <submittedName>
        <fullName evidence="1">Uncharacterized protein</fullName>
    </submittedName>
</protein>
<dbReference type="AlphaFoldDB" id="A0A166FLR1"/>
<dbReference type="EMBL" id="JYDC01000124">
    <property type="protein sequence ID" value="KZL35576.1"/>
    <property type="molecule type" value="Genomic_DNA"/>
</dbReference>
<dbReference type="Proteomes" id="UP000076480">
    <property type="component" value="Unassembled WGS sequence"/>
</dbReference>
<name>A0A166FLR1_SECCO</name>
<proteinExistence type="predicted"/>
<comment type="caution">
    <text evidence="1">The sequence shown here is derived from an EMBL/GenBank/DDBJ whole genome shotgun (WGS) entry which is preliminary data.</text>
</comment>
<organism evidence="1 2">
    <name type="scientific">Secundilactobacillus collinoides</name>
    <name type="common">Lactobacillus collinoides</name>
    <dbReference type="NCBI Taxonomy" id="33960"/>
    <lineage>
        <taxon>Bacteria</taxon>
        <taxon>Bacillati</taxon>
        <taxon>Bacillota</taxon>
        <taxon>Bacilli</taxon>
        <taxon>Lactobacillales</taxon>
        <taxon>Lactobacillaceae</taxon>
        <taxon>Secundilactobacillus</taxon>
    </lineage>
</organism>
<dbReference type="RefSeq" id="WP_065101526.1">
    <property type="nucleotide sequence ID" value="NZ_JYDC01000124.1"/>
</dbReference>
<keyword evidence="2" id="KW-1185">Reference proteome</keyword>
<gene>
    <name evidence="1" type="ORF">TY91_16425</name>
</gene>
<dbReference type="PATRIC" id="fig|33960.6.peg.502"/>
<reference evidence="1 2" key="1">
    <citation type="submission" date="2015-02" db="EMBL/GenBank/DDBJ databases">
        <title>Draft genome sequence of Lactobacillus collinoides CUPV2371 isolated from a natural cider, the first genome sequence of a strain of this species.</title>
        <authorList>
            <person name="Puertas A.I."/>
            <person name="Spano G."/>
            <person name="Capozzi V."/>
            <person name="Lamontanara A."/>
            <person name="Orru L."/>
            <person name="Duenas M.T."/>
        </authorList>
    </citation>
    <scope>NUCLEOTIDE SEQUENCE [LARGE SCALE GENOMIC DNA]</scope>
    <source>
        <strain evidence="1 2">237</strain>
    </source>
</reference>